<evidence type="ECO:0000313" key="9">
    <source>
        <dbReference type="Proteomes" id="UP000245942"/>
    </source>
</evidence>
<dbReference type="SUPFAM" id="SSF75632">
    <property type="entry name" value="Cullin homology domain"/>
    <property type="match status" value="1"/>
</dbReference>
<dbReference type="FunFam" id="1.10.10.10:FF:000014">
    <property type="entry name" value="Cullin 1"/>
    <property type="match status" value="1"/>
</dbReference>
<comment type="similarity">
    <text evidence="1 4 5">Belongs to the cullin family.</text>
</comment>
<dbReference type="PROSITE" id="PS01256">
    <property type="entry name" value="CULLIN_1"/>
    <property type="match status" value="1"/>
</dbReference>
<evidence type="ECO:0000256" key="5">
    <source>
        <dbReference type="RuleBase" id="RU003829"/>
    </source>
</evidence>
<sequence length="876" mass="97180">MSASGSGAGGGLRRPGPLRGKLKAPKRIGHDLGPEEMWNRLAHAIGEVQNHKASTLSYEEHYRYAYNLVLSHQGNMLYEGVKRKIEEHLVRQCSDHLVPAFPPGGLSNLPPEIVLPQSDHKPQQNGISAAASSSKDKGKAPASSGSASIDESSMTGLEGGSNGVAGVGDTTDAAVRNQYTERLLKAMKQVWDAHCASMSSLRAVLTYVDRVYVAQQAVLSIWDLGLELFRDTVIQSQKFPISNHLYAALLTQIQLERKGQVINRSVVKANIDMLVSLTHAQPGRASTSLASRPTVYKHTFEPAFLRTSSLFYKLEAQRMLETTDAKAYLRHVERRFIEEEGRVAVFLAPTTDAPLRSRMESFLLEAHLQTIVNMPGSGMHSMLEEGLTEDLRRLYKLFWRVQPNGPLELKAGLKSFIAKSGKAINEGVGAGTNGAGAAENGDGEEGNEQGKPGAQSVTAATPAAASALKWVEDVLAFKGKFDEILAVSFDDDKSIETVLNEAFESFINVNQRAAEFISLFIDENLKKGLKGKTEEEVEEVLNRTIVVFRFLHEKDLFERHYKGHLAKRLLHGRSVSDDAERGMMAKLKIECGHGYVQKLQGMLNDVKVSEETGAAFTEYIKKASRPMPFDLSVSVLTSTYWPIAAVQQACIMPPSMVSARQAFEKFYQSRHSGRLLSWHPNLGSADVRVAFKKRKHELNVSTYALVILLLFDEEGPNASSGLSYAAIKQNTNIPDGDLKRNLQSLACAKYKILLKEPKGRDVGDSDTFTFNEGFSCPLARIKIATVAARVESTTERKETNEKIEEERKNQIEACIVRVMKDRKRLNHNELVNEVIKQLLGRFGPNPLVVKKRIESLIDREYLERDGEQRNVYNYLA</sequence>
<dbReference type="InterPro" id="IPR001373">
    <property type="entry name" value="Cullin_N"/>
</dbReference>
<evidence type="ECO:0000313" key="8">
    <source>
        <dbReference type="EMBL" id="PWN19362.1"/>
    </source>
</evidence>
<feature type="compositionally biased region" description="Gly residues" evidence="6">
    <location>
        <begin position="1"/>
        <end position="13"/>
    </location>
</feature>
<dbReference type="FunFam" id="1.20.1310.10:FF:000002">
    <property type="entry name" value="cullin-3 isoform X1"/>
    <property type="match status" value="1"/>
</dbReference>
<dbReference type="Gene3D" id="1.20.1310.10">
    <property type="entry name" value="Cullin Repeats"/>
    <property type="match status" value="4"/>
</dbReference>
<feature type="region of interest" description="Disordered" evidence="6">
    <location>
        <begin position="108"/>
        <end position="169"/>
    </location>
</feature>
<dbReference type="Pfam" id="PF26557">
    <property type="entry name" value="Cullin_AB"/>
    <property type="match status" value="1"/>
</dbReference>
<reference evidence="8 9" key="1">
    <citation type="journal article" date="2018" name="Mol. Biol. Evol.">
        <title>Broad Genomic Sampling Reveals a Smut Pathogenic Ancestry of the Fungal Clade Ustilaginomycotina.</title>
        <authorList>
            <person name="Kijpornyongpan T."/>
            <person name="Mondo S.J."/>
            <person name="Barry K."/>
            <person name="Sandor L."/>
            <person name="Lee J."/>
            <person name="Lipzen A."/>
            <person name="Pangilinan J."/>
            <person name="LaButti K."/>
            <person name="Hainaut M."/>
            <person name="Henrissat B."/>
            <person name="Grigoriev I.V."/>
            <person name="Spatafora J.W."/>
            <person name="Aime M.C."/>
        </authorList>
    </citation>
    <scope>NUCLEOTIDE SEQUENCE [LARGE SCALE GENOMIC DNA]</scope>
    <source>
        <strain evidence="8 9">MCA 4718</strain>
    </source>
</reference>
<dbReference type="Pfam" id="PF00888">
    <property type="entry name" value="Cullin"/>
    <property type="match status" value="1"/>
</dbReference>
<evidence type="ECO:0000256" key="3">
    <source>
        <dbReference type="ARBA" id="ARBA00022843"/>
    </source>
</evidence>
<feature type="region of interest" description="Disordered" evidence="6">
    <location>
        <begin position="433"/>
        <end position="456"/>
    </location>
</feature>
<evidence type="ECO:0000259" key="7">
    <source>
        <dbReference type="PROSITE" id="PS50069"/>
    </source>
</evidence>
<dbReference type="InterPro" id="IPR016158">
    <property type="entry name" value="Cullin_homology"/>
</dbReference>
<dbReference type="SUPFAM" id="SSF46785">
    <property type="entry name" value="Winged helix' DNA-binding domain"/>
    <property type="match status" value="1"/>
</dbReference>
<dbReference type="FunFam" id="1.20.1310.10:FF:000001">
    <property type="entry name" value="Cullin 3"/>
    <property type="match status" value="1"/>
</dbReference>
<dbReference type="PANTHER" id="PTHR11932">
    <property type="entry name" value="CULLIN"/>
    <property type="match status" value="1"/>
</dbReference>
<keyword evidence="2" id="KW-1017">Isopeptide bond</keyword>
<dbReference type="InterPro" id="IPR045093">
    <property type="entry name" value="Cullin"/>
</dbReference>
<dbReference type="OrthoDB" id="27073at2759"/>
<dbReference type="InterPro" id="IPR036388">
    <property type="entry name" value="WH-like_DNA-bd_sf"/>
</dbReference>
<dbReference type="SUPFAM" id="SSF74788">
    <property type="entry name" value="Cullin repeat-like"/>
    <property type="match status" value="1"/>
</dbReference>
<feature type="region of interest" description="Disordered" evidence="6">
    <location>
        <begin position="1"/>
        <end position="31"/>
    </location>
</feature>
<protein>
    <submittedName>
        <fullName evidence="8">Cullin-domain-containing protein</fullName>
    </submittedName>
</protein>
<dbReference type="Pfam" id="PF10557">
    <property type="entry name" value="Cullin_Nedd8"/>
    <property type="match status" value="1"/>
</dbReference>
<dbReference type="EMBL" id="KZ819331">
    <property type="protein sequence ID" value="PWN19362.1"/>
    <property type="molecule type" value="Genomic_DNA"/>
</dbReference>
<dbReference type="InterPro" id="IPR059120">
    <property type="entry name" value="Cullin-like_AB"/>
</dbReference>
<dbReference type="GO" id="GO:0031625">
    <property type="term" value="F:ubiquitin protein ligase binding"/>
    <property type="evidence" value="ECO:0007669"/>
    <property type="project" value="InterPro"/>
</dbReference>
<dbReference type="InterPro" id="IPR036390">
    <property type="entry name" value="WH_DNA-bd_sf"/>
</dbReference>
<dbReference type="GeneID" id="37012433"/>
<evidence type="ECO:0000256" key="4">
    <source>
        <dbReference type="PROSITE-ProRule" id="PRU00330"/>
    </source>
</evidence>
<dbReference type="GO" id="GO:0031461">
    <property type="term" value="C:cullin-RING ubiquitin ligase complex"/>
    <property type="evidence" value="ECO:0007669"/>
    <property type="project" value="InterPro"/>
</dbReference>
<dbReference type="Gene3D" id="1.10.10.10">
    <property type="entry name" value="Winged helix-like DNA-binding domain superfamily/Winged helix DNA-binding domain"/>
    <property type="match status" value="1"/>
</dbReference>
<evidence type="ECO:0000256" key="1">
    <source>
        <dbReference type="ARBA" id="ARBA00006019"/>
    </source>
</evidence>
<dbReference type="InterPro" id="IPR019559">
    <property type="entry name" value="Cullin_neddylation_domain"/>
</dbReference>
<organism evidence="8 9">
    <name type="scientific">Pseudomicrostroma glucosiphilum</name>
    <dbReference type="NCBI Taxonomy" id="1684307"/>
    <lineage>
        <taxon>Eukaryota</taxon>
        <taxon>Fungi</taxon>
        <taxon>Dikarya</taxon>
        <taxon>Basidiomycota</taxon>
        <taxon>Ustilaginomycotina</taxon>
        <taxon>Exobasidiomycetes</taxon>
        <taxon>Microstromatales</taxon>
        <taxon>Microstromatales incertae sedis</taxon>
        <taxon>Pseudomicrostroma</taxon>
    </lineage>
</organism>
<dbReference type="PROSITE" id="PS50069">
    <property type="entry name" value="CULLIN_2"/>
    <property type="match status" value="1"/>
</dbReference>
<proteinExistence type="inferred from homology"/>
<dbReference type="SMART" id="SM00884">
    <property type="entry name" value="Cullin_Nedd8"/>
    <property type="match status" value="1"/>
</dbReference>
<dbReference type="SMART" id="SM00182">
    <property type="entry name" value="CULLIN"/>
    <property type="match status" value="1"/>
</dbReference>
<gene>
    <name evidence="8" type="ORF">BCV69DRAFT_261458</name>
</gene>
<feature type="compositionally biased region" description="Low complexity" evidence="6">
    <location>
        <begin position="140"/>
        <end position="153"/>
    </location>
</feature>
<dbReference type="Proteomes" id="UP000245942">
    <property type="component" value="Unassembled WGS sequence"/>
</dbReference>
<keyword evidence="3" id="KW-0832">Ubl conjugation</keyword>
<dbReference type="GO" id="GO:0006511">
    <property type="term" value="P:ubiquitin-dependent protein catabolic process"/>
    <property type="evidence" value="ECO:0007669"/>
    <property type="project" value="InterPro"/>
</dbReference>
<dbReference type="InterPro" id="IPR016157">
    <property type="entry name" value="Cullin_CS"/>
</dbReference>
<feature type="compositionally biased region" description="Gly residues" evidence="6">
    <location>
        <begin position="157"/>
        <end position="166"/>
    </location>
</feature>
<dbReference type="AlphaFoldDB" id="A0A316U1X7"/>
<name>A0A316U1X7_9BASI</name>
<dbReference type="InterPro" id="IPR016159">
    <property type="entry name" value="Cullin_repeat-like_dom_sf"/>
</dbReference>
<keyword evidence="9" id="KW-1185">Reference proteome</keyword>
<dbReference type="STRING" id="1684307.A0A316U1X7"/>
<dbReference type="InterPro" id="IPR036317">
    <property type="entry name" value="Cullin_homology_sf"/>
</dbReference>
<evidence type="ECO:0000256" key="6">
    <source>
        <dbReference type="SAM" id="MobiDB-lite"/>
    </source>
</evidence>
<dbReference type="RefSeq" id="XP_025346522.1">
    <property type="nucleotide sequence ID" value="XM_025490699.1"/>
</dbReference>
<feature type="domain" description="Cullin family profile" evidence="7">
    <location>
        <begin position="512"/>
        <end position="746"/>
    </location>
</feature>
<evidence type="ECO:0000256" key="2">
    <source>
        <dbReference type="ARBA" id="ARBA00022499"/>
    </source>
</evidence>
<dbReference type="Gene3D" id="3.30.230.130">
    <property type="entry name" value="Cullin, Chain C, Domain 2"/>
    <property type="match status" value="1"/>
</dbReference>
<accession>A0A316U1X7</accession>